<dbReference type="Pfam" id="PF02321">
    <property type="entry name" value="OEP"/>
    <property type="match status" value="2"/>
</dbReference>
<dbReference type="InterPro" id="IPR003423">
    <property type="entry name" value="OMP_efflux"/>
</dbReference>
<evidence type="ECO:0000313" key="3">
    <source>
        <dbReference type="EMBL" id="NOJ39089.1"/>
    </source>
</evidence>
<sequence length="517" mass="55033">MTRRLSTGYSERGAITAARAGQKFGASSRGNACRIFILLLSIQLLTGCAVGPDFGSPSIELPTRWSNAKATKTPPAANLSHWWRRLKDPVLNALIEQAVDGNLDVARAKGRIREARATRRQAVGALFPQVEGSGSATRNQASAVSAGGGGTGTYNQFQAGFDASWELDLFGGNRRAVEAATYGVDAAEDDLRATLLTLVGDVAAYYTEARGYQARIALARRTASSQRETAALTQKKFDAGSSSAVDVAKASAQAATTEANIPTYETSYSEAVHRLGVLLGRDPTALTQPLRRGAPIPAPRLPLPTGIPADVLVMRPDVRRAERQLAQYTAKIGQAEAALYPSVTLTGSVSTTGLKTGDLGENSSIGWSFGPTVSVPIFNGGKLRAGVEIAEAQRDQYYIAWRSAVLSALEDVENSIVSLAQERIRIQSLSKAAQRYREAARLSRSLYETGSSSFLDVLDAERSLYTAEDSLLQSRIAIATDYIALSKALGGGWDGAIESSRPDVNDVNTGPHIPVSQ</sequence>
<dbReference type="EMBL" id="JAAVLX010000002">
    <property type="protein sequence ID" value="NOJ39089.1"/>
    <property type="molecule type" value="Genomic_DNA"/>
</dbReference>
<protein>
    <submittedName>
        <fullName evidence="3">Efflux transporter outer membrane subunit</fullName>
    </submittedName>
</protein>
<dbReference type="NCBIfam" id="TIGR01845">
    <property type="entry name" value="outer_NodT"/>
    <property type="match status" value="1"/>
</dbReference>
<dbReference type="SUPFAM" id="SSF56954">
    <property type="entry name" value="Outer membrane efflux proteins (OEP)"/>
    <property type="match status" value="1"/>
</dbReference>
<reference evidence="3 4" key="1">
    <citation type="submission" date="2020-03" db="EMBL/GenBank/DDBJ databases">
        <title>Bradyrhizobium diversity isolated from nodules of Indigofera sp.</title>
        <authorList>
            <person name="Klepa M."/>
            <person name="Helene L."/>
            <person name="Hungria M."/>
        </authorList>
    </citation>
    <scope>NUCLEOTIDE SEQUENCE [LARGE SCALE GENOMIC DNA]</scope>
    <source>
        <strain evidence="3 4">WSM 1791</strain>
    </source>
</reference>
<proteinExistence type="inferred from homology"/>
<dbReference type="Gene3D" id="1.20.1600.10">
    <property type="entry name" value="Outer membrane efflux proteins (OEP)"/>
    <property type="match status" value="1"/>
</dbReference>
<comment type="caution">
    <text evidence="3">The sequence shown here is derived from an EMBL/GenBank/DDBJ whole genome shotgun (WGS) entry which is preliminary data.</text>
</comment>
<dbReference type="Proteomes" id="UP000544122">
    <property type="component" value="Unassembled WGS sequence"/>
</dbReference>
<keyword evidence="2" id="KW-0812">Transmembrane</keyword>
<dbReference type="RefSeq" id="WP_171578350.1">
    <property type="nucleotide sequence ID" value="NZ_JAAVLX010000002.1"/>
</dbReference>
<comment type="similarity">
    <text evidence="1 2">Belongs to the outer membrane factor (OMF) (TC 1.B.17) family.</text>
</comment>
<organism evidence="3 4">
    <name type="scientific">Bradyrhizobium australiense</name>
    <dbReference type="NCBI Taxonomy" id="2721161"/>
    <lineage>
        <taxon>Bacteria</taxon>
        <taxon>Pseudomonadati</taxon>
        <taxon>Pseudomonadota</taxon>
        <taxon>Alphaproteobacteria</taxon>
        <taxon>Hyphomicrobiales</taxon>
        <taxon>Nitrobacteraceae</taxon>
        <taxon>Bradyrhizobium</taxon>
    </lineage>
</organism>
<keyword evidence="2" id="KW-0472">Membrane</keyword>
<keyword evidence="2" id="KW-0449">Lipoprotein</keyword>
<accession>A0A7Y4LUK2</accession>
<evidence type="ECO:0000256" key="2">
    <source>
        <dbReference type="RuleBase" id="RU362097"/>
    </source>
</evidence>
<dbReference type="PANTHER" id="PTHR30203:SF25">
    <property type="entry name" value="OUTER MEMBRANE PROTEIN-RELATED"/>
    <property type="match status" value="1"/>
</dbReference>
<keyword evidence="2" id="KW-1134">Transmembrane beta strand</keyword>
<dbReference type="GO" id="GO:0005886">
    <property type="term" value="C:plasma membrane"/>
    <property type="evidence" value="ECO:0007669"/>
    <property type="project" value="UniProtKB-SubCell"/>
</dbReference>
<dbReference type="AlphaFoldDB" id="A0A7Y4LUK2"/>
<gene>
    <name evidence="3" type="ORF">HCN58_05625</name>
</gene>
<dbReference type="InterPro" id="IPR010131">
    <property type="entry name" value="MdtP/NodT-like"/>
</dbReference>
<dbReference type="PANTHER" id="PTHR30203">
    <property type="entry name" value="OUTER MEMBRANE CATION EFFLUX PROTEIN"/>
    <property type="match status" value="1"/>
</dbReference>
<comment type="subcellular location">
    <subcellularLocation>
        <location evidence="2">Cell membrane</location>
        <topology evidence="2">Lipid-anchor</topology>
    </subcellularLocation>
</comment>
<keyword evidence="2" id="KW-0564">Palmitate</keyword>
<dbReference type="Gene3D" id="2.20.200.10">
    <property type="entry name" value="Outer membrane efflux proteins (OEP)"/>
    <property type="match status" value="1"/>
</dbReference>
<dbReference type="GO" id="GO:0015562">
    <property type="term" value="F:efflux transmembrane transporter activity"/>
    <property type="evidence" value="ECO:0007669"/>
    <property type="project" value="InterPro"/>
</dbReference>
<name>A0A7Y4LUK2_9BRAD</name>
<keyword evidence="4" id="KW-1185">Reference proteome</keyword>
<evidence type="ECO:0000256" key="1">
    <source>
        <dbReference type="ARBA" id="ARBA00007613"/>
    </source>
</evidence>
<evidence type="ECO:0000313" key="4">
    <source>
        <dbReference type="Proteomes" id="UP000544122"/>
    </source>
</evidence>